<comment type="caution">
    <text evidence="10">The sequence shown here is derived from an EMBL/GenBank/DDBJ whole genome shotgun (WGS) entry which is preliminary data.</text>
</comment>
<keyword evidence="12" id="KW-1185">Reference proteome</keyword>
<evidence type="ECO:0000313" key="12">
    <source>
        <dbReference type="Proteomes" id="UP000274097"/>
    </source>
</evidence>
<dbReference type="Proteomes" id="UP000278036">
    <property type="component" value="Unassembled WGS sequence"/>
</dbReference>
<evidence type="ECO:0000256" key="2">
    <source>
        <dbReference type="ARBA" id="ARBA00022448"/>
    </source>
</evidence>
<dbReference type="InterPro" id="IPR035906">
    <property type="entry name" value="MetI-like_sf"/>
</dbReference>
<comment type="similarity">
    <text evidence="7">Belongs to the binding-protein-dependent transport system permease family.</text>
</comment>
<feature type="transmembrane region" description="Helical" evidence="7">
    <location>
        <begin position="90"/>
        <end position="118"/>
    </location>
</feature>
<feature type="transmembrane region" description="Helical" evidence="7">
    <location>
        <begin position="195"/>
        <end position="215"/>
    </location>
</feature>
<dbReference type="Proteomes" id="UP000274097">
    <property type="component" value="Unassembled WGS sequence"/>
</dbReference>
<keyword evidence="3" id="KW-1003">Cell membrane</keyword>
<feature type="transmembrane region" description="Helical" evidence="7">
    <location>
        <begin position="161"/>
        <end position="183"/>
    </location>
</feature>
<name>A0A3A9J2Y7_9PROT</name>
<evidence type="ECO:0000256" key="5">
    <source>
        <dbReference type="ARBA" id="ARBA00022989"/>
    </source>
</evidence>
<protein>
    <submittedName>
        <fullName evidence="10 11">ABC transporter permease</fullName>
    </submittedName>
</protein>
<keyword evidence="6 7" id="KW-0472">Membrane</keyword>
<dbReference type="InParanoid" id="A0A3A9J2Y7"/>
<evidence type="ECO:0000256" key="3">
    <source>
        <dbReference type="ARBA" id="ARBA00022475"/>
    </source>
</evidence>
<keyword evidence="5 7" id="KW-1133">Transmembrane helix</keyword>
<dbReference type="PANTHER" id="PTHR30151">
    <property type="entry name" value="ALKANE SULFONATE ABC TRANSPORTER-RELATED, MEMBRANE SUBUNIT"/>
    <property type="match status" value="1"/>
</dbReference>
<dbReference type="Pfam" id="PF00528">
    <property type="entry name" value="BPD_transp_1"/>
    <property type="match status" value="1"/>
</dbReference>
<organism evidence="10 13">
    <name type="scientific">Teichococcus wenyumeiae</name>
    <dbReference type="NCBI Taxonomy" id="2478470"/>
    <lineage>
        <taxon>Bacteria</taxon>
        <taxon>Pseudomonadati</taxon>
        <taxon>Pseudomonadota</taxon>
        <taxon>Alphaproteobacteria</taxon>
        <taxon>Acetobacterales</taxon>
        <taxon>Roseomonadaceae</taxon>
        <taxon>Roseomonas</taxon>
    </lineage>
</organism>
<keyword evidence="4 7" id="KW-0812">Transmembrane</keyword>
<gene>
    <name evidence="10" type="ORF">D6Z83_24280</name>
    <name evidence="11" type="ORF">EBE87_27260</name>
</gene>
<feature type="domain" description="ABC transmembrane type-1" evidence="9">
    <location>
        <begin position="95"/>
        <end position="275"/>
    </location>
</feature>
<feature type="region of interest" description="Disordered" evidence="8">
    <location>
        <begin position="1"/>
        <end position="22"/>
    </location>
</feature>
<comment type="subcellular location">
    <subcellularLocation>
        <location evidence="1 7">Cell membrane</location>
        <topology evidence="1 7">Multi-pass membrane protein</topology>
    </subcellularLocation>
</comment>
<feature type="transmembrane region" description="Helical" evidence="7">
    <location>
        <begin position="221"/>
        <end position="245"/>
    </location>
</feature>
<evidence type="ECO:0000313" key="10">
    <source>
        <dbReference type="EMBL" id="RKK01567.1"/>
    </source>
</evidence>
<evidence type="ECO:0000256" key="1">
    <source>
        <dbReference type="ARBA" id="ARBA00004651"/>
    </source>
</evidence>
<evidence type="ECO:0000256" key="8">
    <source>
        <dbReference type="SAM" id="MobiDB-lite"/>
    </source>
</evidence>
<dbReference type="PANTHER" id="PTHR30151:SF38">
    <property type="entry name" value="ALIPHATIC SULFONATES TRANSPORT PERMEASE PROTEIN SSUC-RELATED"/>
    <property type="match status" value="1"/>
</dbReference>
<dbReference type="InterPro" id="IPR000515">
    <property type="entry name" value="MetI-like"/>
</dbReference>
<keyword evidence="2 7" id="KW-0813">Transport</keyword>
<feature type="transmembrane region" description="Helical" evidence="7">
    <location>
        <begin position="257"/>
        <end position="278"/>
    </location>
</feature>
<proteinExistence type="inferred from homology"/>
<reference evidence="10 13" key="1">
    <citation type="submission" date="2018-09" db="EMBL/GenBank/DDBJ databases">
        <title>Roseomonas sp. nov., isolated from feces of Tibetan antelopes in the Qinghai-Tibet plateau, China.</title>
        <authorList>
            <person name="Tian Z."/>
        </authorList>
    </citation>
    <scope>NUCLEOTIDE SEQUENCE [LARGE SCALE GENOMIC DNA]</scope>
    <source>
        <strain evidence="11 12">Z23</strain>
        <strain evidence="10 13">Z24</strain>
    </source>
</reference>
<evidence type="ECO:0000256" key="6">
    <source>
        <dbReference type="ARBA" id="ARBA00023136"/>
    </source>
</evidence>
<evidence type="ECO:0000259" key="9">
    <source>
        <dbReference type="PROSITE" id="PS50928"/>
    </source>
</evidence>
<dbReference type="SUPFAM" id="SSF161098">
    <property type="entry name" value="MetI-like"/>
    <property type="match status" value="1"/>
</dbReference>
<evidence type="ECO:0000256" key="7">
    <source>
        <dbReference type="RuleBase" id="RU363032"/>
    </source>
</evidence>
<accession>A0A3A9J2Y7</accession>
<dbReference type="GO" id="GO:0055085">
    <property type="term" value="P:transmembrane transport"/>
    <property type="evidence" value="ECO:0007669"/>
    <property type="project" value="InterPro"/>
</dbReference>
<dbReference type="Gene3D" id="1.10.3720.10">
    <property type="entry name" value="MetI-like"/>
    <property type="match status" value="1"/>
</dbReference>
<evidence type="ECO:0000313" key="13">
    <source>
        <dbReference type="Proteomes" id="UP000278036"/>
    </source>
</evidence>
<evidence type="ECO:0000256" key="4">
    <source>
        <dbReference type="ARBA" id="ARBA00022692"/>
    </source>
</evidence>
<dbReference type="PROSITE" id="PS50928">
    <property type="entry name" value="ABC_TM1"/>
    <property type="match status" value="1"/>
</dbReference>
<dbReference type="CDD" id="cd06261">
    <property type="entry name" value="TM_PBP2"/>
    <property type="match status" value="1"/>
</dbReference>
<evidence type="ECO:0000313" key="11">
    <source>
        <dbReference type="EMBL" id="RMI15094.1"/>
    </source>
</evidence>
<dbReference type="EMBL" id="RAQU01000249">
    <property type="protein sequence ID" value="RKK01567.1"/>
    <property type="molecule type" value="Genomic_DNA"/>
</dbReference>
<feature type="transmembrane region" description="Helical" evidence="7">
    <location>
        <begin position="130"/>
        <end position="155"/>
    </location>
</feature>
<dbReference type="EMBL" id="RFLX01000084">
    <property type="protein sequence ID" value="RMI15094.1"/>
    <property type="molecule type" value="Genomic_DNA"/>
</dbReference>
<dbReference type="GO" id="GO:0005886">
    <property type="term" value="C:plasma membrane"/>
    <property type="evidence" value="ECO:0007669"/>
    <property type="project" value="UniProtKB-SubCell"/>
</dbReference>
<sequence>MGDDGDGAFRPPSRADLEPDPEAVVSNATAAAPARASAERWRLSPVTLRWLCLAALVAVWEVAPRAGWVPQVILAPPSAALVEGLAEWDFFASALAFTFGEILASLIFAYGLGGLLGLVIGLSPFGRRAALPLVSSIYALPLIVIYPVMTAWFGIGPASKIWFASLYGIFPVILATAAGVQLVDRKLITMARAQGASFWPMMTEVIIPAALPAVVSGLRVGGALVTVGVVVAEMLASTDGIGFLITQNRTMFRTPQVYFGILLVLVLAGGLDTLISRLERRASRWRPLQDSSHE</sequence>
<dbReference type="AlphaFoldDB" id="A0A3A9J2Y7"/>